<dbReference type="Proteomes" id="UP000234681">
    <property type="component" value="Chromosome 9"/>
</dbReference>
<evidence type="ECO:0000259" key="1">
    <source>
        <dbReference type="PROSITE" id="PS50404"/>
    </source>
</evidence>
<feature type="domain" description="GST N-terminal" evidence="1">
    <location>
        <begin position="3"/>
        <end position="63"/>
    </location>
</feature>
<name>A6JJ98_RAT</name>
<reference evidence="2 3" key="1">
    <citation type="submission" date="2005-09" db="EMBL/GenBank/DDBJ databases">
        <authorList>
            <person name="Mural R.J."/>
            <person name="Li P.W."/>
            <person name="Adams M.D."/>
            <person name="Amanatides P.G."/>
            <person name="Baden-Tillson H."/>
            <person name="Barnstead M."/>
            <person name="Chin S.H."/>
            <person name="Dew I."/>
            <person name="Evans C.A."/>
            <person name="Ferriera S."/>
            <person name="Flanigan M."/>
            <person name="Fosler C."/>
            <person name="Glodek A."/>
            <person name="Gu Z."/>
            <person name="Holt R.A."/>
            <person name="Jennings D."/>
            <person name="Kraft C.L."/>
            <person name="Lu F."/>
            <person name="Nguyen T."/>
            <person name="Nusskern D.R."/>
            <person name="Pfannkoch C.M."/>
            <person name="Sitter C."/>
            <person name="Sutton G.G."/>
            <person name="Venter J.C."/>
            <person name="Wang Z."/>
            <person name="Woodage T."/>
            <person name="Zheng X.H."/>
            <person name="Zhong F."/>
        </authorList>
    </citation>
    <scope>NUCLEOTIDE SEQUENCE [LARGE SCALE GENOMIC DNA]</scope>
    <source>
        <strain>BN</strain>
        <strain evidence="3">Sprague-Dawley</strain>
    </source>
</reference>
<keyword evidence="2" id="KW-0808">Transferase</keyword>
<dbReference type="GO" id="GO:0016740">
    <property type="term" value="F:transferase activity"/>
    <property type="evidence" value="ECO:0007669"/>
    <property type="project" value="UniProtKB-KW"/>
</dbReference>
<dbReference type="InterPro" id="IPR004045">
    <property type="entry name" value="Glutathione_S-Trfase_N"/>
</dbReference>
<proteinExistence type="predicted"/>
<dbReference type="AlphaFoldDB" id="A6JJ98"/>
<protein>
    <submittedName>
        <fullName evidence="2">Similar to Glutathione S-transferase A1 (GTH1) (HA subunit 1) (GST-epsilon) (GSTA1-1) (GST class-alpha)</fullName>
    </submittedName>
</protein>
<dbReference type="Gene3D" id="3.40.30.10">
    <property type="entry name" value="Glutaredoxin"/>
    <property type="match status" value="1"/>
</dbReference>
<dbReference type="InterPro" id="IPR036249">
    <property type="entry name" value="Thioredoxin-like_sf"/>
</dbReference>
<gene>
    <name evidence="2" type="primary">LOC501110</name>
    <name evidence="2" type="ORF">rCG_43568</name>
</gene>
<evidence type="ECO:0000313" key="2">
    <source>
        <dbReference type="EMBL" id="EDM18634.1"/>
    </source>
</evidence>
<dbReference type="PROSITE" id="PS50404">
    <property type="entry name" value="GST_NTER"/>
    <property type="match status" value="1"/>
</dbReference>
<sequence length="63" mass="7284">MAEKPLFHYDEARGRMESVRWLLAAAGVEYEEKFIHTNEDLEKLRSGKPNYLKTPGGVIFEKS</sequence>
<dbReference type="EMBL" id="CH473987">
    <property type="protein sequence ID" value="EDM18634.1"/>
    <property type="molecule type" value="Genomic_DNA"/>
</dbReference>
<organism evidence="2 3">
    <name type="scientific">Rattus norvegicus</name>
    <name type="common">Rat</name>
    <dbReference type="NCBI Taxonomy" id="10116"/>
    <lineage>
        <taxon>Eukaryota</taxon>
        <taxon>Metazoa</taxon>
        <taxon>Chordata</taxon>
        <taxon>Craniata</taxon>
        <taxon>Vertebrata</taxon>
        <taxon>Euteleostomi</taxon>
        <taxon>Mammalia</taxon>
        <taxon>Eutheria</taxon>
        <taxon>Euarchontoglires</taxon>
        <taxon>Glires</taxon>
        <taxon>Rodentia</taxon>
        <taxon>Myomorpha</taxon>
        <taxon>Muroidea</taxon>
        <taxon>Muridae</taxon>
        <taxon>Murinae</taxon>
        <taxon>Rattus</taxon>
    </lineage>
</organism>
<dbReference type="Pfam" id="PF02798">
    <property type="entry name" value="GST_N"/>
    <property type="match status" value="1"/>
</dbReference>
<accession>A6JJ98</accession>
<evidence type="ECO:0000313" key="3">
    <source>
        <dbReference type="Proteomes" id="UP000234681"/>
    </source>
</evidence>
<dbReference type="SUPFAM" id="SSF52833">
    <property type="entry name" value="Thioredoxin-like"/>
    <property type="match status" value="1"/>
</dbReference>